<gene>
    <name evidence="2" type="ORF">SELMODRAFT_142637</name>
</gene>
<evidence type="ECO:0000256" key="1">
    <source>
        <dbReference type="SAM" id="Phobius"/>
    </source>
</evidence>
<dbReference type="OrthoDB" id="513574at2759"/>
<keyword evidence="1" id="KW-0812">Transmembrane</keyword>
<feature type="transmembrane region" description="Helical" evidence="1">
    <location>
        <begin position="151"/>
        <end position="172"/>
    </location>
</feature>
<protein>
    <submittedName>
        <fullName evidence="2">Uncharacterized protein</fullName>
    </submittedName>
</protein>
<evidence type="ECO:0000313" key="3">
    <source>
        <dbReference type="Proteomes" id="UP000001514"/>
    </source>
</evidence>
<sequence length="237" mass="24808">MAAAEEPARPEMSFESALELLGVREGASFDEILQAKKALMEKSSGDQERALQVEAAYDALLMRRLMKRRAGEVADSTVLYADVRKRSSSSSASKSGGIPGVNWLKGALANIPVTIEAPTSNLLATQTAVYGGLVAWTYFSGMDSSSSFGGGVAADSTGVTLAIGFGASLYFLRQQNLKLGKAAAIATAGLVAGALVGNVLESWLRVDIVPVAGISSPAVMVSECVLLSLWLVSLYLR</sequence>
<dbReference type="eggNOG" id="KOG0017">
    <property type="taxonomic scope" value="Eukaryota"/>
</dbReference>
<evidence type="ECO:0000313" key="2">
    <source>
        <dbReference type="EMBL" id="EFJ34985.1"/>
    </source>
</evidence>
<dbReference type="Gramene" id="EFJ34985">
    <property type="protein sequence ID" value="EFJ34985"/>
    <property type="gene ID" value="SELMODRAFT_142637"/>
</dbReference>
<dbReference type="Pfam" id="PF11833">
    <property type="entry name" value="CPP1-like"/>
    <property type="match status" value="1"/>
</dbReference>
<dbReference type="FunCoup" id="D8R0J7">
    <property type="interactions" value="1230"/>
</dbReference>
<accession>D8R0J7</accession>
<dbReference type="InterPro" id="IPR021788">
    <property type="entry name" value="CPP1-like"/>
</dbReference>
<keyword evidence="3" id="KW-1185">Reference proteome</keyword>
<dbReference type="AlphaFoldDB" id="D8R0J7"/>
<dbReference type="PANTHER" id="PTHR33372:SF10">
    <property type="entry name" value="OS03G0137300 PROTEIN"/>
    <property type="match status" value="1"/>
</dbReference>
<dbReference type="HOGENOM" id="CLU_072193_1_0_1"/>
<name>D8R0J7_SELML</name>
<keyword evidence="1" id="KW-1133">Transmembrane helix</keyword>
<dbReference type="Proteomes" id="UP000001514">
    <property type="component" value="Unassembled WGS sequence"/>
</dbReference>
<feature type="transmembrane region" description="Helical" evidence="1">
    <location>
        <begin position="179"/>
        <end position="200"/>
    </location>
</feature>
<dbReference type="InParanoid" id="D8R0J7"/>
<organism evidence="3">
    <name type="scientific">Selaginella moellendorffii</name>
    <name type="common">Spikemoss</name>
    <dbReference type="NCBI Taxonomy" id="88036"/>
    <lineage>
        <taxon>Eukaryota</taxon>
        <taxon>Viridiplantae</taxon>
        <taxon>Streptophyta</taxon>
        <taxon>Embryophyta</taxon>
        <taxon>Tracheophyta</taxon>
        <taxon>Lycopodiopsida</taxon>
        <taxon>Selaginellales</taxon>
        <taxon>Selaginellaceae</taxon>
        <taxon>Selaginella</taxon>
    </lineage>
</organism>
<dbReference type="STRING" id="88036.D8R0J7"/>
<dbReference type="KEGG" id="smo:SELMODRAFT_142637"/>
<dbReference type="PANTHER" id="PTHR33372">
    <property type="match status" value="1"/>
</dbReference>
<reference evidence="2 3" key="1">
    <citation type="journal article" date="2011" name="Science">
        <title>The Selaginella genome identifies genetic changes associated with the evolution of vascular plants.</title>
        <authorList>
            <person name="Banks J.A."/>
            <person name="Nishiyama T."/>
            <person name="Hasebe M."/>
            <person name="Bowman J.L."/>
            <person name="Gribskov M."/>
            <person name="dePamphilis C."/>
            <person name="Albert V.A."/>
            <person name="Aono N."/>
            <person name="Aoyama T."/>
            <person name="Ambrose B.A."/>
            <person name="Ashton N.W."/>
            <person name="Axtell M.J."/>
            <person name="Barker E."/>
            <person name="Barker M.S."/>
            <person name="Bennetzen J.L."/>
            <person name="Bonawitz N.D."/>
            <person name="Chapple C."/>
            <person name="Cheng C."/>
            <person name="Correa L.G."/>
            <person name="Dacre M."/>
            <person name="DeBarry J."/>
            <person name="Dreyer I."/>
            <person name="Elias M."/>
            <person name="Engstrom E.M."/>
            <person name="Estelle M."/>
            <person name="Feng L."/>
            <person name="Finet C."/>
            <person name="Floyd S.K."/>
            <person name="Frommer W.B."/>
            <person name="Fujita T."/>
            <person name="Gramzow L."/>
            <person name="Gutensohn M."/>
            <person name="Harholt J."/>
            <person name="Hattori M."/>
            <person name="Heyl A."/>
            <person name="Hirai T."/>
            <person name="Hiwatashi Y."/>
            <person name="Ishikawa M."/>
            <person name="Iwata M."/>
            <person name="Karol K.G."/>
            <person name="Koehler B."/>
            <person name="Kolukisaoglu U."/>
            <person name="Kubo M."/>
            <person name="Kurata T."/>
            <person name="Lalonde S."/>
            <person name="Li K."/>
            <person name="Li Y."/>
            <person name="Litt A."/>
            <person name="Lyons E."/>
            <person name="Manning G."/>
            <person name="Maruyama T."/>
            <person name="Michael T.P."/>
            <person name="Mikami K."/>
            <person name="Miyazaki S."/>
            <person name="Morinaga S."/>
            <person name="Murata T."/>
            <person name="Mueller-Roeber B."/>
            <person name="Nelson D.R."/>
            <person name="Obara M."/>
            <person name="Oguri Y."/>
            <person name="Olmstead R.G."/>
            <person name="Onodera N."/>
            <person name="Petersen B.L."/>
            <person name="Pils B."/>
            <person name="Prigge M."/>
            <person name="Rensing S.A."/>
            <person name="Riano-Pachon D.M."/>
            <person name="Roberts A.W."/>
            <person name="Sato Y."/>
            <person name="Scheller H.V."/>
            <person name="Schulz B."/>
            <person name="Schulz C."/>
            <person name="Shakirov E.V."/>
            <person name="Shibagaki N."/>
            <person name="Shinohara N."/>
            <person name="Shippen D.E."/>
            <person name="Soerensen I."/>
            <person name="Sotooka R."/>
            <person name="Sugimoto N."/>
            <person name="Sugita M."/>
            <person name="Sumikawa N."/>
            <person name="Tanurdzic M."/>
            <person name="Theissen G."/>
            <person name="Ulvskov P."/>
            <person name="Wakazuki S."/>
            <person name="Weng J.K."/>
            <person name="Willats W.W."/>
            <person name="Wipf D."/>
            <person name="Wolf P.G."/>
            <person name="Yang L."/>
            <person name="Zimmer A.D."/>
            <person name="Zhu Q."/>
            <person name="Mitros T."/>
            <person name="Hellsten U."/>
            <person name="Loque D."/>
            <person name="Otillar R."/>
            <person name="Salamov A."/>
            <person name="Schmutz J."/>
            <person name="Shapiro H."/>
            <person name="Lindquist E."/>
            <person name="Lucas S."/>
            <person name="Rokhsar D."/>
            <person name="Grigoriev I.V."/>
        </authorList>
    </citation>
    <scope>NUCLEOTIDE SEQUENCE [LARGE SCALE GENOMIC DNA]</scope>
</reference>
<dbReference type="EMBL" id="GL377569">
    <property type="protein sequence ID" value="EFJ34985.1"/>
    <property type="molecule type" value="Genomic_DNA"/>
</dbReference>
<keyword evidence="1" id="KW-0472">Membrane</keyword>
<dbReference type="GO" id="GO:0031969">
    <property type="term" value="C:chloroplast membrane"/>
    <property type="evidence" value="ECO:0000318"/>
    <property type="project" value="GO_Central"/>
</dbReference>
<proteinExistence type="predicted"/>
<feature type="transmembrane region" description="Helical" evidence="1">
    <location>
        <begin position="212"/>
        <end position="236"/>
    </location>
</feature>
<dbReference type="OMA" id="FDMSVET"/>